<dbReference type="GO" id="GO:0046872">
    <property type="term" value="F:metal ion binding"/>
    <property type="evidence" value="ECO:0007669"/>
    <property type="project" value="UniProtKB-UniRule"/>
</dbReference>
<evidence type="ECO:0000256" key="11">
    <source>
        <dbReference type="ARBA" id="ARBA00023204"/>
    </source>
</evidence>
<comment type="cofactor">
    <cofactor evidence="13">
        <name>[4Fe-4S] cluster</name>
        <dbReference type="ChEBI" id="CHEBI:49883"/>
    </cofactor>
    <text evidence="13">Binds 1 [4Fe-4S] cluster.</text>
</comment>
<dbReference type="CDD" id="cd00056">
    <property type="entry name" value="ENDO3c"/>
    <property type="match status" value="1"/>
</dbReference>
<dbReference type="GO" id="GO:0005634">
    <property type="term" value="C:nucleus"/>
    <property type="evidence" value="ECO:0007669"/>
    <property type="project" value="TreeGrafter"/>
</dbReference>
<evidence type="ECO:0000256" key="10">
    <source>
        <dbReference type="ARBA" id="ARBA00023014"/>
    </source>
</evidence>
<evidence type="ECO:0000256" key="5">
    <source>
        <dbReference type="ARBA" id="ARBA00022485"/>
    </source>
</evidence>
<dbReference type="GO" id="GO:0006298">
    <property type="term" value="P:mismatch repair"/>
    <property type="evidence" value="ECO:0007669"/>
    <property type="project" value="TreeGrafter"/>
</dbReference>
<dbReference type="Gene3D" id="1.10.340.30">
    <property type="entry name" value="Hypothetical protein, domain 2"/>
    <property type="match status" value="1"/>
</dbReference>
<dbReference type="InterPro" id="IPR004036">
    <property type="entry name" value="Endonuclease-III-like_CS2"/>
</dbReference>
<keyword evidence="16" id="KW-1185">Reference proteome</keyword>
<dbReference type="SMART" id="SM00478">
    <property type="entry name" value="ENDO3c"/>
    <property type="match status" value="1"/>
</dbReference>
<dbReference type="InterPro" id="IPR029119">
    <property type="entry name" value="MutY_C"/>
</dbReference>
<evidence type="ECO:0000256" key="7">
    <source>
        <dbReference type="ARBA" id="ARBA00022763"/>
    </source>
</evidence>
<keyword evidence="8" id="KW-0378">Hydrolase</keyword>
<proteinExistence type="inferred from homology"/>
<evidence type="ECO:0000256" key="13">
    <source>
        <dbReference type="RuleBase" id="RU365096"/>
    </source>
</evidence>
<evidence type="ECO:0000313" key="15">
    <source>
        <dbReference type="EMBL" id="KAK8732280.1"/>
    </source>
</evidence>
<dbReference type="InterPro" id="IPR044298">
    <property type="entry name" value="MIG/MutY"/>
</dbReference>
<evidence type="ECO:0000259" key="14">
    <source>
        <dbReference type="SMART" id="SM00478"/>
    </source>
</evidence>
<dbReference type="SUPFAM" id="SSF55811">
    <property type="entry name" value="Nudix"/>
    <property type="match status" value="1"/>
</dbReference>
<evidence type="ECO:0000256" key="9">
    <source>
        <dbReference type="ARBA" id="ARBA00023004"/>
    </source>
</evidence>
<evidence type="ECO:0000256" key="2">
    <source>
        <dbReference type="ARBA" id="ARBA00008343"/>
    </source>
</evidence>
<dbReference type="GO" id="GO:0034039">
    <property type="term" value="F:8-oxo-7,8-dihydroguanine DNA N-glycosylase activity"/>
    <property type="evidence" value="ECO:0007669"/>
    <property type="project" value="TreeGrafter"/>
</dbReference>
<feature type="domain" description="HhH-GPD" evidence="14">
    <location>
        <begin position="67"/>
        <end position="219"/>
    </location>
</feature>
<comment type="caution">
    <text evidence="15">The sequence shown here is derived from an EMBL/GenBank/DDBJ whole genome shotgun (WGS) entry which is preliminary data.</text>
</comment>
<dbReference type="InterPro" id="IPR023170">
    <property type="entry name" value="HhH_base_excis_C"/>
</dbReference>
<reference evidence="15 16" key="1">
    <citation type="journal article" date="2024" name="BMC Genomics">
        <title>Genome assembly of redclaw crayfish (Cherax quadricarinatus) provides insights into its immune adaptation and hypoxia tolerance.</title>
        <authorList>
            <person name="Liu Z."/>
            <person name="Zheng J."/>
            <person name="Li H."/>
            <person name="Fang K."/>
            <person name="Wang S."/>
            <person name="He J."/>
            <person name="Zhou D."/>
            <person name="Weng S."/>
            <person name="Chi M."/>
            <person name="Gu Z."/>
            <person name="He J."/>
            <person name="Li F."/>
            <person name="Wang M."/>
        </authorList>
    </citation>
    <scope>NUCLEOTIDE SEQUENCE [LARGE SCALE GENOMIC DNA]</scope>
    <source>
        <strain evidence="15">ZL_2023a</strain>
    </source>
</reference>
<evidence type="ECO:0000256" key="8">
    <source>
        <dbReference type="ARBA" id="ARBA00022801"/>
    </source>
</evidence>
<dbReference type="PANTHER" id="PTHR42944:SF1">
    <property type="entry name" value="ADENINE DNA GLYCOSYLASE"/>
    <property type="match status" value="1"/>
</dbReference>
<comment type="function">
    <text evidence="13">Adenine glycosylase active on G-A mispairs.</text>
</comment>
<dbReference type="GO" id="GO:0006284">
    <property type="term" value="P:base-excision repair"/>
    <property type="evidence" value="ECO:0007669"/>
    <property type="project" value="UniProtKB-UniRule"/>
</dbReference>
<dbReference type="PROSITE" id="PS01155">
    <property type="entry name" value="ENDONUCLEASE_III_2"/>
    <property type="match status" value="1"/>
</dbReference>
<gene>
    <name evidence="15" type="ORF">OTU49_007002</name>
</gene>
<dbReference type="Gene3D" id="3.90.79.10">
    <property type="entry name" value="Nucleoside Triphosphate Pyrophosphohydrolase"/>
    <property type="match status" value="1"/>
</dbReference>
<dbReference type="Pfam" id="PF00730">
    <property type="entry name" value="HhH-GPD"/>
    <property type="match status" value="1"/>
</dbReference>
<dbReference type="GO" id="GO:0032357">
    <property type="term" value="F:oxidized purine DNA binding"/>
    <property type="evidence" value="ECO:0007669"/>
    <property type="project" value="TreeGrafter"/>
</dbReference>
<keyword evidence="12 13" id="KW-0326">Glycosidase</keyword>
<evidence type="ECO:0000313" key="16">
    <source>
        <dbReference type="Proteomes" id="UP001445076"/>
    </source>
</evidence>
<dbReference type="FunFam" id="1.10.340.30:FF:000002">
    <property type="entry name" value="Adenine DNA glycosylase"/>
    <property type="match status" value="1"/>
</dbReference>
<accession>A0AAW0WXU7</accession>
<keyword evidence="6" id="KW-0479">Metal-binding</keyword>
<dbReference type="EMBL" id="JARKIK010000057">
    <property type="protein sequence ID" value="KAK8732280.1"/>
    <property type="molecule type" value="Genomic_DNA"/>
</dbReference>
<evidence type="ECO:0000256" key="12">
    <source>
        <dbReference type="ARBA" id="ARBA00023295"/>
    </source>
</evidence>
<dbReference type="PANTHER" id="PTHR42944">
    <property type="entry name" value="ADENINE DNA GLYCOSYLASE"/>
    <property type="match status" value="1"/>
</dbReference>
<dbReference type="SMART" id="SM00525">
    <property type="entry name" value="FES"/>
    <property type="match status" value="1"/>
</dbReference>
<organism evidence="15 16">
    <name type="scientific">Cherax quadricarinatus</name>
    <name type="common">Australian red claw crayfish</name>
    <dbReference type="NCBI Taxonomy" id="27406"/>
    <lineage>
        <taxon>Eukaryota</taxon>
        <taxon>Metazoa</taxon>
        <taxon>Ecdysozoa</taxon>
        <taxon>Arthropoda</taxon>
        <taxon>Crustacea</taxon>
        <taxon>Multicrustacea</taxon>
        <taxon>Malacostraca</taxon>
        <taxon>Eumalacostraca</taxon>
        <taxon>Eucarida</taxon>
        <taxon>Decapoda</taxon>
        <taxon>Pleocyemata</taxon>
        <taxon>Astacidea</taxon>
        <taxon>Parastacoidea</taxon>
        <taxon>Parastacidae</taxon>
        <taxon>Cherax</taxon>
    </lineage>
</organism>
<dbReference type="EC" id="3.2.2.31" evidence="3 13"/>
<sequence>MVKSIKKASLPLIGSLHQFTEIDVVEVRERLLKWYDANHRVLPWRSIAAIEPDRSKRAYAVLVSEIMLQQTQVSTVIGYFDTWMKKWPTVEDLASATLEEVNQIWAGLGYYSRARRLHEGAVKIVKELNGEFPNDRDSLIHQLPGVGRYSGSAVASIALGCAVGVVDGNVNRVLARVRGIGADINIQSTTEHMWSLADKIVDPERPGDFNQAIMELGATVCSPKTPACGSCPLRLHCVAYQKSENQQEKSSISSHFKKFSEKVTLSEISDIECLADCDLCLRKEDWDVSLGVQNYPRKAQKTQSRQESSAVIILRNKIDKMLLVQRPRTGLLANLWEFPSIALSENGAQDKDVTEELVSQFSLPHTAASSRTFVSDVIHIFSHIRQTYKVFLISLSGEKKLTWPSRYQGGQWMTKEEFLASATSTAMKKVFKSMEISEQKCTNKKKKLNNEDNSSEAKKQKTISHFFTAAPKKKIP</sequence>
<dbReference type="InterPro" id="IPR015797">
    <property type="entry name" value="NUDIX_hydrolase-like_dom_sf"/>
</dbReference>
<keyword evidence="11" id="KW-0234">DNA repair</keyword>
<dbReference type="InterPro" id="IPR003265">
    <property type="entry name" value="HhH-GPD_domain"/>
</dbReference>
<dbReference type="Proteomes" id="UP001445076">
    <property type="component" value="Unassembled WGS sequence"/>
</dbReference>
<dbReference type="InterPro" id="IPR011257">
    <property type="entry name" value="DNA_glycosylase"/>
</dbReference>
<keyword evidence="5" id="KW-0004">4Fe-4S</keyword>
<dbReference type="FunFam" id="1.10.1670.10:FF:000002">
    <property type="entry name" value="Adenine DNA glycosylase"/>
    <property type="match status" value="1"/>
</dbReference>
<protein>
    <recommendedName>
        <fullName evidence="4 13">Adenine DNA glycosylase</fullName>
        <ecNumber evidence="3 13">3.2.2.31</ecNumber>
    </recommendedName>
</protein>
<dbReference type="Pfam" id="PF14815">
    <property type="entry name" value="NUDIX_4"/>
    <property type="match status" value="1"/>
</dbReference>
<dbReference type="Gene3D" id="1.10.1670.10">
    <property type="entry name" value="Helix-hairpin-Helix base-excision DNA repair enzymes (C-terminal)"/>
    <property type="match status" value="1"/>
</dbReference>
<dbReference type="GO" id="GO:0035485">
    <property type="term" value="F:adenine/guanine mispair binding"/>
    <property type="evidence" value="ECO:0007669"/>
    <property type="project" value="TreeGrafter"/>
</dbReference>
<name>A0AAW0WXU7_CHEQU</name>
<keyword evidence="10" id="KW-0411">Iron-sulfur</keyword>
<evidence type="ECO:0000256" key="3">
    <source>
        <dbReference type="ARBA" id="ARBA00012045"/>
    </source>
</evidence>
<dbReference type="CDD" id="cd03431">
    <property type="entry name" value="NUDIX_DNA_Glycosylase_C-MutY"/>
    <property type="match status" value="1"/>
</dbReference>
<comment type="similarity">
    <text evidence="2 13">Belongs to the Nth/MutY family.</text>
</comment>
<dbReference type="AlphaFoldDB" id="A0AAW0WXU7"/>
<comment type="catalytic activity">
    <reaction evidence="1 13">
        <text>Hydrolyzes free adenine bases from 7,8-dihydro-8-oxoguanine:adenine mismatched double-stranded DNA, leaving an apurinic site.</text>
        <dbReference type="EC" id="3.2.2.31"/>
    </reaction>
</comment>
<keyword evidence="9 13" id="KW-0408">Iron</keyword>
<evidence type="ECO:0000256" key="4">
    <source>
        <dbReference type="ARBA" id="ARBA00022023"/>
    </source>
</evidence>
<dbReference type="GO" id="GO:0051539">
    <property type="term" value="F:4 iron, 4 sulfur cluster binding"/>
    <property type="evidence" value="ECO:0007669"/>
    <property type="project" value="UniProtKB-UniRule"/>
</dbReference>
<evidence type="ECO:0000256" key="6">
    <source>
        <dbReference type="ARBA" id="ARBA00022723"/>
    </source>
</evidence>
<dbReference type="InterPro" id="IPR003651">
    <property type="entry name" value="Endonuclease3_FeS-loop_motif"/>
</dbReference>
<keyword evidence="7 13" id="KW-0227">DNA damage</keyword>
<dbReference type="SUPFAM" id="SSF48150">
    <property type="entry name" value="DNA-glycosylase"/>
    <property type="match status" value="1"/>
</dbReference>
<dbReference type="GO" id="GO:0000701">
    <property type="term" value="F:purine-specific mismatch base pair DNA N-glycosylase activity"/>
    <property type="evidence" value="ECO:0007669"/>
    <property type="project" value="UniProtKB-EC"/>
</dbReference>
<evidence type="ECO:0000256" key="1">
    <source>
        <dbReference type="ARBA" id="ARBA00000843"/>
    </source>
</evidence>